<evidence type="ECO:0000313" key="5">
    <source>
        <dbReference type="EMBL" id="KAH0810569.1"/>
    </source>
</evidence>
<dbReference type="PANTHER" id="PTHR21066">
    <property type="entry name" value="ODORANT-BINDING PROTEIN 59A-RELATED"/>
    <property type="match status" value="1"/>
</dbReference>
<comment type="subcellular location">
    <subcellularLocation>
        <location evidence="1">Secreted</location>
    </subcellularLocation>
</comment>
<organism evidence="5 6">
    <name type="scientific">Tenebrio molitor</name>
    <name type="common">Yellow mealworm beetle</name>
    <dbReference type="NCBI Taxonomy" id="7067"/>
    <lineage>
        <taxon>Eukaryota</taxon>
        <taxon>Metazoa</taxon>
        <taxon>Ecdysozoa</taxon>
        <taxon>Arthropoda</taxon>
        <taxon>Hexapoda</taxon>
        <taxon>Insecta</taxon>
        <taxon>Pterygota</taxon>
        <taxon>Neoptera</taxon>
        <taxon>Endopterygota</taxon>
        <taxon>Coleoptera</taxon>
        <taxon>Polyphaga</taxon>
        <taxon>Cucujiformia</taxon>
        <taxon>Tenebrionidae</taxon>
        <taxon>Tenebrio</taxon>
    </lineage>
</organism>
<protein>
    <submittedName>
        <fullName evidence="5">Uncharacterized protein</fullName>
    </submittedName>
</protein>
<dbReference type="AlphaFoldDB" id="A0A8J6H974"/>
<dbReference type="InterPro" id="IPR052295">
    <property type="entry name" value="Odorant-binding_protein"/>
</dbReference>
<keyword evidence="4" id="KW-0732">Signal</keyword>
<accession>A0A8J6H974</accession>
<keyword evidence="3" id="KW-0964">Secreted</keyword>
<comment type="caution">
    <text evidence="5">The sequence shown here is derived from an EMBL/GenBank/DDBJ whole genome shotgun (WGS) entry which is preliminary data.</text>
</comment>
<evidence type="ECO:0000256" key="2">
    <source>
        <dbReference type="ARBA" id="ARBA00008098"/>
    </source>
</evidence>
<feature type="signal peptide" evidence="4">
    <location>
        <begin position="1"/>
        <end position="20"/>
    </location>
</feature>
<comment type="similarity">
    <text evidence="2">Belongs to the PBP/GOBP family.</text>
</comment>
<dbReference type="GO" id="GO:0005576">
    <property type="term" value="C:extracellular region"/>
    <property type="evidence" value="ECO:0007669"/>
    <property type="project" value="UniProtKB-SubCell"/>
</dbReference>
<feature type="chain" id="PRO_5035299354" evidence="4">
    <location>
        <begin position="21"/>
        <end position="301"/>
    </location>
</feature>
<dbReference type="PANTHER" id="PTHR21066:SF17">
    <property type="entry name" value="AGAP011368-PA"/>
    <property type="match status" value="1"/>
</dbReference>
<dbReference type="EMBL" id="JABDTM020027416">
    <property type="protein sequence ID" value="KAH0810569.1"/>
    <property type="molecule type" value="Genomic_DNA"/>
</dbReference>
<gene>
    <name evidence="5" type="ORF">GEV33_012222</name>
</gene>
<keyword evidence="6" id="KW-1185">Reference proteome</keyword>
<evidence type="ECO:0000256" key="3">
    <source>
        <dbReference type="ARBA" id="ARBA00022525"/>
    </source>
</evidence>
<name>A0A8J6H974_TENMO</name>
<proteinExistence type="inferred from homology"/>
<reference evidence="5" key="1">
    <citation type="journal article" date="2020" name="J Insects Food Feed">
        <title>The yellow mealworm (Tenebrio molitor) genome: a resource for the emerging insects as food and feed industry.</title>
        <authorList>
            <person name="Eriksson T."/>
            <person name="Andere A."/>
            <person name="Kelstrup H."/>
            <person name="Emery V."/>
            <person name="Picard C."/>
        </authorList>
    </citation>
    <scope>NUCLEOTIDE SEQUENCE</scope>
    <source>
        <strain evidence="5">Stoneville</strain>
        <tissue evidence="5">Whole head</tissue>
    </source>
</reference>
<evidence type="ECO:0000313" key="6">
    <source>
        <dbReference type="Proteomes" id="UP000719412"/>
    </source>
</evidence>
<dbReference type="Gene3D" id="1.10.238.270">
    <property type="match status" value="1"/>
</dbReference>
<evidence type="ECO:0000256" key="4">
    <source>
        <dbReference type="SAM" id="SignalP"/>
    </source>
</evidence>
<dbReference type="Proteomes" id="UP000719412">
    <property type="component" value="Unassembled WGS sequence"/>
</dbReference>
<evidence type="ECO:0000256" key="1">
    <source>
        <dbReference type="ARBA" id="ARBA00004613"/>
    </source>
</evidence>
<sequence>MNKQIAVVTLLIAIAVITTAYEFNDPVFNQILADDLKELESFDQVHHRSRRDDEAGHPDKCRPPFRRRKMCCADETMEEQHEKDKELKRECFKKLTGKDKEGRGGEFDPFRCDRVDKHRKEMTCVIQCVGQKKDMVSTVQGLYCETKSFVSCLLLKSRLRLEKSHEPVWKYTSDTHHFFEAPVIIVCVISQLDKDGNPKEAEFTAFVKETMAKESWFASIQDKVIPACLAEARNATANRDTSDTESCNPAGAKLLHCLFREIQLGCPAEQIKDQKACTRAREKIKRNNDIFPGPPPFHHDD</sequence>
<reference evidence="5" key="2">
    <citation type="submission" date="2021-08" db="EMBL/GenBank/DDBJ databases">
        <authorList>
            <person name="Eriksson T."/>
        </authorList>
    </citation>
    <scope>NUCLEOTIDE SEQUENCE</scope>
    <source>
        <strain evidence="5">Stoneville</strain>
        <tissue evidence="5">Whole head</tissue>
    </source>
</reference>